<gene>
    <name evidence="2" type="ORF">VFH_V081720</name>
</gene>
<protein>
    <submittedName>
        <fullName evidence="2">Uncharacterized protein</fullName>
    </submittedName>
</protein>
<feature type="region of interest" description="Disordered" evidence="1">
    <location>
        <begin position="1"/>
        <end position="148"/>
    </location>
</feature>
<feature type="compositionally biased region" description="Acidic residues" evidence="1">
    <location>
        <begin position="119"/>
        <end position="141"/>
    </location>
</feature>
<feature type="compositionally biased region" description="Basic and acidic residues" evidence="1">
    <location>
        <begin position="1"/>
        <end position="29"/>
    </location>
</feature>
<dbReference type="PANTHER" id="PTHR36899">
    <property type="entry name" value="OS04G0395700 PROTEIN"/>
    <property type="match status" value="1"/>
</dbReference>
<reference evidence="2 3" key="1">
    <citation type="submission" date="2023-01" db="EMBL/GenBank/DDBJ databases">
        <authorList>
            <person name="Kreplak J."/>
        </authorList>
    </citation>
    <scope>NUCLEOTIDE SEQUENCE [LARGE SCALE GENOMIC DNA]</scope>
</reference>
<feature type="compositionally biased region" description="Acidic residues" evidence="1">
    <location>
        <begin position="69"/>
        <end position="95"/>
    </location>
</feature>
<evidence type="ECO:0000313" key="3">
    <source>
        <dbReference type="Proteomes" id="UP001157006"/>
    </source>
</evidence>
<sequence length="176" mass="19809">MSDPETNNHEEPTFPSKRKPDQEDTHDFPNKNPKTTTTLDDNNSHESEVPTTTNSSSEPDVAPVKESGGDDGDDDNEPENDTDDDDDEDEEDDSDVERVVDRKGKGIFRDDKGKGKLIEEDDDDEEDDSDDSDDSDDDSDGNDSPATCLLRGEHFWRRRPMMLRFCRGLLTLDRAA</sequence>
<dbReference type="PANTHER" id="PTHR36899:SF3">
    <property type="entry name" value="F13K23.8 PROTEIN"/>
    <property type="match status" value="1"/>
</dbReference>
<accession>A0AAV1AUG0</accession>
<dbReference type="EMBL" id="OX451740">
    <property type="protein sequence ID" value="CAI8613461.1"/>
    <property type="molecule type" value="Genomic_DNA"/>
</dbReference>
<evidence type="ECO:0000256" key="1">
    <source>
        <dbReference type="SAM" id="MobiDB-lite"/>
    </source>
</evidence>
<feature type="compositionally biased region" description="Basic and acidic residues" evidence="1">
    <location>
        <begin position="96"/>
        <end position="118"/>
    </location>
</feature>
<feature type="compositionally biased region" description="Polar residues" evidence="1">
    <location>
        <begin position="49"/>
        <end position="58"/>
    </location>
</feature>
<dbReference type="AlphaFoldDB" id="A0AAV1AUG0"/>
<keyword evidence="3" id="KW-1185">Reference proteome</keyword>
<evidence type="ECO:0000313" key="2">
    <source>
        <dbReference type="EMBL" id="CAI8613461.1"/>
    </source>
</evidence>
<organism evidence="2 3">
    <name type="scientific">Vicia faba</name>
    <name type="common">Broad bean</name>
    <name type="synonym">Faba vulgaris</name>
    <dbReference type="NCBI Taxonomy" id="3906"/>
    <lineage>
        <taxon>Eukaryota</taxon>
        <taxon>Viridiplantae</taxon>
        <taxon>Streptophyta</taxon>
        <taxon>Embryophyta</taxon>
        <taxon>Tracheophyta</taxon>
        <taxon>Spermatophyta</taxon>
        <taxon>Magnoliopsida</taxon>
        <taxon>eudicotyledons</taxon>
        <taxon>Gunneridae</taxon>
        <taxon>Pentapetalae</taxon>
        <taxon>rosids</taxon>
        <taxon>fabids</taxon>
        <taxon>Fabales</taxon>
        <taxon>Fabaceae</taxon>
        <taxon>Papilionoideae</taxon>
        <taxon>50 kb inversion clade</taxon>
        <taxon>NPAAA clade</taxon>
        <taxon>Hologalegina</taxon>
        <taxon>IRL clade</taxon>
        <taxon>Fabeae</taxon>
        <taxon>Vicia</taxon>
    </lineage>
</organism>
<proteinExistence type="predicted"/>
<dbReference type="Proteomes" id="UP001157006">
    <property type="component" value="Chromosome 5"/>
</dbReference>
<feature type="compositionally biased region" description="Polar residues" evidence="1">
    <location>
        <begin position="32"/>
        <end position="41"/>
    </location>
</feature>
<name>A0AAV1AUG0_VICFA</name>